<dbReference type="InterPro" id="IPR035979">
    <property type="entry name" value="RBD_domain_sf"/>
</dbReference>
<organism evidence="3 4">
    <name type="scientific">Dillenia turbinata</name>
    <dbReference type="NCBI Taxonomy" id="194707"/>
    <lineage>
        <taxon>Eukaryota</taxon>
        <taxon>Viridiplantae</taxon>
        <taxon>Streptophyta</taxon>
        <taxon>Embryophyta</taxon>
        <taxon>Tracheophyta</taxon>
        <taxon>Spermatophyta</taxon>
        <taxon>Magnoliopsida</taxon>
        <taxon>eudicotyledons</taxon>
        <taxon>Gunneridae</taxon>
        <taxon>Pentapetalae</taxon>
        <taxon>Dilleniales</taxon>
        <taxon>Dilleniaceae</taxon>
        <taxon>Dillenia</taxon>
    </lineage>
</organism>
<gene>
    <name evidence="3" type="ORF">RJ641_006800</name>
</gene>
<sequence>MFPGGYTAEVTSLSPKVSEDEVYNFFSYCGPIEHVEIIRSDEYACTAYVTFENAYSLEMAVLLTGSTIGDQRVCVTRWNTTYIDEFDPWGRSSWRPEDGCVTYSDQFIPTPGEAMTLAQGVVITMISKGYVLGKDALIKAKELDESYGVSAMAMAKVAELSRRIGLTDKINAGMGAVKSAHEKLTVANVTKTAASVTSRTAVAAATAVVNSSYFAKGAMWVSDVLTRAAHAAADLGSRGTGSNK</sequence>
<reference evidence="3 4" key="1">
    <citation type="submission" date="2023-12" db="EMBL/GenBank/DDBJ databases">
        <title>A high-quality genome assembly for Dillenia turbinata (Dilleniales).</title>
        <authorList>
            <person name="Chanderbali A."/>
        </authorList>
    </citation>
    <scope>NUCLEOTIDE SEQUENCE [LARGE SCALE GENOMIC DNA]</scope>
    <source>
        <strain evidence="3">LSX21</strain>
        <tissue evidence="3">Leaf</tissue>
    </source>
</reference>
<name>A0AAN8V7I6_9MAGN</name>
<dbReference type="SUPFAM" id="SSF54928">
    <property type="entry name" value="RNA-binding domain, RBD"/>
    <property type="match status" value="1"/>
</dbReference>
<dbReference type="EMBL" id="JBAMMX010000014">
    <property type="protein sequence ID" value="KAK6928209.1"/>
    <property type="molecule type" value="Genomic_DNA"/>
</dbReference>
<feature type="domain" description="RRM" evidence="2">
    <location>
        <begin position="6"/>
        <end position="80"/>
    </location>
</feature>
<keyword evidence="1" id="KW-0694">RNA-binding</keyword>
<dbReference type="InterPro" id="IPR012677">
    <property type="entry name" value="Nucleotide-bd_a/b_plait_sf"/>
</dbReference>
<keyword evidence="4" id="KW-1185">Reference proteome</keyword>
<dbReference type="AlphaFoldDB" id="A0AAN8V7I6"/>
<evidence type="ECO:0000259" key="2">
    <source>
        <dbReference type="PROSITE" id="PS50102"/>
    </source>
</evidence>
<dbReference type="PANTHER" id="PTHR32343">
    <property type="entry name" value="SERINE/ARGININE-RICH SPLICING FACTOR"/>
    <property type="match status" value="1"/>
</dbReference>
<dbReference type="InterPro" id="IPR000504">
    <property type="entry name" value="RRM_dom"/>
</dbReference>
<dbReference type="GO" id="GO:0003723">
    <property type="term" value="F:RNA binding"/>
    <property type="evidence" value="ECO:0007669"/>
    <property type="project" value="UniProtKB-UniRule"/>
</dbReference>
<dbReference type="SMART" id="SM00360">
    <property type="entry name" value="RRM"/>
    <property type="match status" value="1"/>
</dbReference>
<dbReference type="Gene3D" id="3.30.70.330">
    <property type="match status" value="1"/>
</dbReference>
<comment type="caution">
    <text evidence="3">The sequence shown here is derived from an EMBL/GenBank/DDBJ whole genome shotgun (WGS) entry which is preliminary data.</text>
</comment>
<dbReference type="Proteomes" id="UP001370490">
    <property type="component" value="Unassembled WGS sequence"/>
</dbReference>
<protein>
    <submittedName>
        <fullName evidence="3">RNA recognition motif domain</fullName>
    </submittedName>
</protein>
<proteinExistence type="predicted"/>
<evidence type="ECO:0000256" key="1">
    <source>
        <dbReference type="PROSITE-ProRule" id="PRU00176"/>
    </source>
</evidence>
<evidence type="ECO:0000313" key="3">
    <source>
        <dbReference type="EMBL" id="KAK6928209.1"/>
    </source>
</evidence>
<dbReference type="Pfam" id="PF00076">
    <property type="entry name" value="RRM_1"/>
    <property type="match status" value="1"/>
</dbReference>
<dbReference type="PROSITE" id="PS50102">
    <property type="entry name" value="RRM"/>
    <property type="match status" value="1"/>
</dbReference>
<dbReference type="PANTHER" id="PTHR32343:SF16">
    <property type="entry name" value="RNA-BINDING (RRM_RBD_RNP MOTIFS) FAMILY PROTEIN"/>
    <property type="match status" value="1"/>
</dbReference>
<evidence type="ECO:0000313" key="4">
    <source>
        <dbReference type="Proteomes" id="UP001370490"/>
    </source>
</evidence>
<accession>A0AAN8V7I6</accession>